<geneLocation type="plasmid" evidence="1">
    <name>pESBL87</name>
</geneLocation>
<organism evidence="1">
    <name type="scientific">Escherichia coli</name>
    <dbReference type="NCBI Taxonomy" id="562"/>
    <lineage>
        <taxon>Bacteria</taxon>
        <taxon>Pseudomonadati</taxon>
        <taxon>Pseudomonadota</taxon>
        <taxon>Gammaproteobacteria</taxon>
        <taxon>Enterobacterales</taxon>
        <taxon>Enterobacteriaceae</taxon>
        <taxon>Escherichia</taxon>
    </lineage>
</organism>
<keyword evidence="1" id="KW-0614">Plasmid</keyword>
<proteinExistence type="predicted"/>
<accession>A0A6M4P715</accession>
<protein>
    <submittedName>
        <fullName evidence="1">Uncharacterized protein</fullName>
    </submittedName>
</protein>
<evidence type="ECO:0000313" key="1">
    <source>
        <dbReference type="EMBL" id="QJS04835.1"/>
    </source>
</evidence>
<sequence>MAHCIAAITSLFTVSVESSVAHYLAHTATERKQLVIVPVPPTTQRLLFQSG</sequence>
<dbReference type="EMBL" id="MT230376">
    <property type="protein sequence ID" value="QJS04835.1"/>
    <property type="molecule type" value="Genomic_DNA"/>
</dbReference>
<gene>
    <name evidence="1" type="ORF">G6850_00113</name>
</gene>
<dbReference type="AlphaFoldDB" id="A0A6M4P715"/>
<name>A0A6M4P715_ECOLX</name>
<reference evidence="1" key="1">
    <citation type="journal article" date="2020" name="Vet. Microbiol.">
        <title>Characterisation of plasmids harbouring extended-spectrum cephalosporin resistance genes in Escherichia coli from French rivers.</title>
        <authorList>
            <person name="Baron S."/>
            <person name="Le Devendec L."/>
            <person name="Lucas P."/>
            <person name="Larvor E."/>
            <person name="Jove T."/>
            <person name="Kempf I."/>
        </authorList>
    </citation>
    <scope>NUCLEOTIDE SEQUENCE</scope>
    <source>
        <strain evidence="1">DH5alpha</strain>
        <plasmid evidence="1">pESBL87</plasmid>
    </source>
</reference>